<dbReference type="GO" id="GO:0004672">
    <property type="term" value="F:protein kinase activity"/>
    <property type="evidence" value="ECO:0007669"/>
    <property type="project" value="InterPro"/>
</dbReference>
<protein>
    <submittedName>
        <fullName evidence="4">2457_t:CDS:1</fullName>
    </submittedName>
</protein>
<keyword evidence="1" id="KW-0547">Nucleotide-binding</keyword>
<feature type="non-terminal residue" evidence="4">
    <location>
        <position position="354"/>
    </location>
</feature>
<dbReference type="Proteomes" id="UP000789342">
    <property type="component" value="Unassembled WGS sequence"/>
</dbReference>
<dbReference type="SUPFAM" id="SSF56112">
    <property type="entry name" value="Protein kinase-like (PK-like)"/>
    <property type="match status" value="1"/>
</dbReference>
<dbReference type="PANTHER" id="PTHR27001:SF931">
    <property type="entry name" value="OS11G0664100 PROTEIN"/>
    <property type="match status" value="1"/>
</dbReference>
<dbReference type="EMBL" id="CAJVPV010014306">
    <property type="protein sequence ID" value="CAG8683887.1"/>
    <property type="molecule type" value="Genomic_DNA"/>
</dbReference>
<dbReference type="InterPro" id="IPR011009">
    <property type="entry name" value="Kinase-like_dom_sf"/>
</dbReference>
<accession>A0A9N9HF05</accession>
<feature type="non-terminal residue" evidence="4">
    <location>
        <position position="1"/>
    </location>
</feature>
<dbReference type="InterPro" id="IPR001245">
    <property type="entry name" value="Ser-Thr/Tyr_kinase_cat_dom"/>
</dbReference>
<dbReference type="Pfam" id="PF07714">
    <property type="entry name" value="PK_Tyr_Ser-Thr"/>
    <property type="match status" value="1"/>
</dbReference>
<proteinExistence type="predicted"/>
<feature type="domain" description="Protein kinase" evidence="3">
    <location>
        <begin position="1"/>
        <end position="254"/>
    </location>
</feature>
<evidence type="ECO:0000259" key="3">
    <source>
        <dbReference type="PROSITE" id="PS50011"/>
    </source>
</evidence>
<dbReference type="OrthoDB" id="6718656at2759"/>
<evidence type="ECO:0000313" key="5">
    <source>
        <dbReference type="Proteomes" id="UP000789342"/>
    </source>
</evidence>
<keyword evidence="5" id="KW-1185">Reference proteome</keyword>
<organism evidence="4 5">
    <name type="scientific">Acaulospora morrowiae</name>
    <dbReference type="NCBI Taxonomy" id="94023"/>
    <lineage>
        <taxon>Eukaryota</taxon>
        <taxon>Fungi</taxon>
        <taxon>Fungi incertae sedis</taxon>
        <taxon>Mucoromycota</taxon>
        <taxon>Glomeromycotina</taxon>
        <taxon>Glomeromycetes</taxon>
        <taxon>Diversisporales</taxon>
        <taxon>Acaulosporaceae</taxon>
        <taxon>Acaulospora</taxon>
    </lineage>
</organism>
<name>A0A9N9HF05_9GLOM</name>
<dbReference type="GO" id="GO:0005524">
    <property type="term" value="F:ATP binding"/>
    <property type="evidence" value="ECO:0007669"/>
    <property type="project" value="UniProtKB-KW"/>
</dbReference>
<dbReference type="PROSITE" id="PS50011">
    <property type="entry name" value="PROTEIN_KINASE_DOM"/>
    <property type="match status" value="1"/>
</dbReference>
<sequence>GSSNVIKTAYIKKLNKNIVLKRKKDDESNKKFFREAQNLHKIMANENVVKLMGISRDPSDGFYYTVLEYVYGQDLRSYLQKNFHELSWSTKIEMGKGIAEGLNYVHYSNVIHCNLNPKNILINGNRPVITGFSSSMLLDKSNDKASIDSHENSYDGFVNLAYFDPTYLKPETSGCQKDKCFDIYSLVKHVSISVHYNGLKFKGSFSPKACLSEVRRLLSERILINEDDIRLDEIIHENSIRIVSLSTPDWSSFVKTCEYGFQITKEGHKKASKKAIVIGDYEKESLNTREETIRHISHLEHLCELNLASNSSDIILPWLSICLKLTKKNLEELSEISSNTYNISEHPMTCIKMS</sequence>
<evidence type="ECO:0000256" key="2">
    <source>
        <dbReference type="ARBA" id="ARBA00022840"/>
    </source>
</evidence>
<dbReference type="AlphaFoldDB" id="A0A9N9HF05"/>
<reference evidence="4" key="1">
    <citation type="submission" date="2021-06" db="EMBL/GenBank/DDBJ databases">
        <authorList>
            <person name="Kallberg Y."/>
            <person name="Tangrot J."/>
            <person name="Rosling A."/>
        </authorList>
    </citation>
    <scope>NUCLEOTIDE SEQUENCE</scope>
    <source>
        <strain evidence="4">CL551</strain>
    </source>
</reference>
<evidence type="ECO:0000313" key="4">
    <source>
        <dbReference type="EMBL" id="CAG8683887.1"/>
    </source>
</evidence>
<dbReference type="PANTHER" id="PTHR27001">
    <property type="entry name" value="OS01G0253100 PROTEIN"/>
    <property type="match status" value="1"/>
</dbReference>
<dbReference type="InterPro" id="IPR000719">
    <property type="entry name" value="Prot_kinase_dom"/>
</dbReference>
<keyword evidence="2" id="KW-0067">ATP-binding</keyword>
<dbReference type="Gene3D" id="1.10.510.10">
    <property type="entry name" value="Transferase(Phosphotransferase) domain 1"/>
    <property type="match status" value="1"/>
</dbReference>
<evidence type="ECO:0000256" key="1">
    <source>
        <dbReference type="ARBA" id="ARBA00022741"/>
    </source>
</evidence>
<dbReference type="GO" id="GO:0005886">
    <property type="term" value="C:plasma membrane"/>
    <property type="evidence" value="ECO:0007669"/>
    <property type="project" value="TreeGrafter"/>
</dbReference>
<gene>
    <name evidence="4" type="ORF">AMORRO_LOCUS11375</name>
</gene>
<comment type="caution">
    <text evidence="4">The sequence shown here is derived from an EMBL/GenBank/DDBJ whole genome shotgun (WGS) entry which is preliminary data.</text>
</comment>